<dbReference type="InterPro" id="IPR006665">
    <property type="entry name" value="OmpA-like"/>
</dbReference>
<evidence type="ECO:0000256" key="5">
    <source>
        <dbReference type="SAM" id="SignalP"/>
    </source>
</evidence>
<keyword evidence="2 4" id="KW-0472">Membrane</keyword>
<keyword evidence="5" id="KW-0732">Signal</keyword>
<organism evidence="7 8">
    <name type="scientific">Sedimentitalea xiamensis</name>
    <dbReference type="NCBI Taxonomy" id="3050037"/>
    <lineage>
        <taxon>Bacteria</taxon>
        <taxon>Pseudomonadati</taxon>
        <taxon>Pseudomonadota</taxon>
        <taxon>Alphaproteobacteria</taxon>
        <taxon>Rhodobacterales</taxon>
        <taxon>Paracoccaceae</taxon>
        <taxon>Sedimentitalea</taxon>
    </lineage>
</organism>
<dbReference type="InterPro" id="IPR006664">
    <property type="entry name" value="OMP_bac"/>
</dbReference>
<accession>A0ABT7FFY8</accession>
<dbReference type="PROSITE" id="PS51123">
    <property type="entry name" value="OMPA_2"/>
    <property type="match status" value="1"/>
</dbReference>
<dbReference type="Gene3D" id="3.30.1330.60">
    <property type="entry name" value="OmpA-like domain"/>
    <property type="match status" value="1"/>
</dbReference>
<evidence type="ECO:0000256" key="1">
    <source>
        <dbReference type="ARBA" id="ARBA00004442"/>
    </source>
</evidence>
<comment type="caution">
    <text evidence="7">The sequence shown here is derived from an EMBL/GenBank/DDBJ whole genome shotgun (WGS) entry which is preliminary data.</text>
</comment>
<feature type="domain" description="OmpA-like" evidence="6">
    <location>
        <begin position="194"/>
        <end position="311"/>
    </location>
</feature>
<evidence type="ECO:0000313" key="8">
    <source>
        <dbReference type="Proteomes" id="UP001227126"/>
    </source>
</evidence>
<dbReference type="EMBL" id="JASNJE010000015">
    <property type="protein sequence ID" value="MDK3074032.1"/>
    <property type="molecule type" value="Genomic_DNA"/>
</dbReference>
<dbReference type="PANTHER" id="PTHR30329:SF21">
    <property type="entry name" value="LIPOPROTEIN YIAD-RELATED"/>
    <property type="match status" value="1"/>
</dbReference>
<gene>
    <name evidence="7" type="ORF">QO034_13000</name>
</gene>
<protein>
    <submittedName>
        <fullName evidence="7">OmpA family protein</fullName>
    </submittedName>
</protein>
<comment type="subcellular location">
    <subcellularLocation>
        <location evidence="1">Cell outer membrane</location>
    </subcellularLocation>
</comment>
<name>A0ABT7FFY8_9RHOB</name>
<proteinExistence type="predicted"/>
<dbReference type="InterPro" id="IPR036737">
    <property type="entry name" value="OmpA-like_sf"/>
</dbReference>
<dbReference type="RefSeq" id="WP_284485967.1">
    <property type="nucleotide sequence ID" value="NZ_JASNJE010000015.1"/>
</dbReference>
<dbReference type="SUPFAM" id="SSF103088">
    <property type="entry name" value="OmpA-like"/>
    <property type="match status" value="1"/>
</dbReference>
<dbReference type="PRINTS" id="PR01021">
    <property type="entry name" value="OMPADOMAIN"/>
</dbReference>
<reference evidence="7 8" key="1">
    <citation type="submission" date="2023-05" db="EMBL/GenBank/DDBJ databases">
        <title>Sedimentitalea sp. nov. JM2-8.</title>
        <authorList>
            <person name="Huang J."/>
        </authorList>
    </citation>
    <scope>NUCLEOTIDE SEQUENCE [LARGE SCALE GENOMIC DNA]</scope>
    <source>
        <strain evidence="7 8">JM2-8</strain>
    </source>
</reference>
<dbReference type="Pfam" id="PF00691">
    <property type="entry name" value="OmpA"/>
    <property type="match status" value="1"/>
</dbReference>
<dbReference type="PANTHER" id="PTHR30329">
    <property type="entry name" value="STATOR ELEMENT OF FLAGELLAR MOTOR COMPLEX"/>
    <property type="match status" value="1"/>
</dbReference>
<keyword evidence="3" id="KW-0998">Cell outer membrane</keyword>
<feature type="signal peptide" evidence="5">
    <location>
        <begin position="1"/>
        <end position="20"/>
    </location>
</feature>
<feature type="chain" id="PRO_5045958720" evidence="5">
    <location>
        <begin position="21"/>
        <end position="311"/>
    </location>
</feature>
<dbReference type="Proteomes" id="UP001227126">
    <property type="component" value="Unassembled WGS sequence"/>
</dbReference>
<dbReference type="CDD" id="cd07185">
    <property type="entry name" value="OmpA_C-like"/>
    <property type="match status" value="1"/>
</dbReference>
<evidence type="ECO:0000259" key="6">
    <source>
        <dbReference type="PROSITE" id="PS51123"/>
    </source>
</evidence>
<sequence>MIPRLALVGLCLGPPVPVLAADGLTMPDGARQLAERVSALDSYDLPVGGFSGGAIPIRRFEGRVDRQTWRIDGGSKTTLQVLSPLRDQIVADGYDLLFQCEDRVCGGFDFRFGTEVVPAPDMHVDIRNYRFVSAMRGPDEALSLLVSRSRNGAYVQIIRVSPPVEDAETVAVPTAEDSGRDGPADLPDLAAELVAEGHVVLSDLDFSTGETVLGAGPFASVEQLAAYLRDTPDQRIALVGHTDSTGSLDANVLLSKRRAEAVKDRLVSGYGLAEGRIDAEGMGYLAPVASNLTEQGRTANRRVEAILLSTR</sequence>
<evidence type="ECO:0000256" key="4">
    <source>
        <dbReference type="PROSITE-ProRule" id="PRU00473"/>
    </source>
</evidence>
<evidence type="ECO:0000256" key="3">
    <source>
        <dbReference type="ARBA" id="ARBA00023237"/>
    </source>
</evidence>
<keyword evidence="8" id="KW-1185">Reference proteome</keyword>
<dbReference type="InterPro" id="IPR050330">
    <property type="entry name" value="Bact_OuterMem_StrucFunc"/>
</dbReference>
<evidence type="ECO:0000313" key="7">
    <source>
        <dbReference type="EMBL" id="MDK3074032.1"/>
    </source>
</evidence>
<evidence type="ECO:0000256" key="2">
    <source>
        <dbReference type="ARBA" id="ARBA00023136"/>
    </source>
</evidence>